<gene>
    <name evidence="2" type="ORF">JEQ47_19115</name>
</gene>
<evidence type="ECO:0000256" key="1">
    <source>
        <dbReference type="SAM" id="SignalP"/>
    </source>
</evidence>
<dbReference type="InterPro" id="IPR011250">
    <property type="entry name" value="OMP/PagP_B-barrel"/>
</dbReference>
<dbReference type="RefSeq" id="WP_198878037.1">
    <property type="nucleotide sequence ID" value="NZ_JAEKMH010000005.1"/>
</dbReference>
<name>A0A934MM17_9HYPH</name>
<organism evidence="2 3">
    <name type="scientific">Devosia sediminis</name>
    <dbReference type="NCBI Taxonomy" id="2798801"/>
    <lineage>
        <taxon>Bacteria</taxon>
        <taxon>Pseudomonadati</taxon>
        <taxon>Pseudomonadota</taxon>
        <taxon>Alphaproteobacteria</taxon>
        <taxon>Hyphomicrobiales</taxon>
        <taxon>Devosiaceae</taxon>
        <taxon>Devosia</taxon>
    </lineage>
</organism>
<reference evidence="2" key="1">
    <citation type="submission" date="2020-12" db="EMBL/GenBank/DDBJ databases">
        <title>Devosia sp. MSA67 isolated from Mo River.</title>
        <authorList>
            <person name="Ma F."/>
            <person name="Zi Z."/>
        </authorList>
    </citation>
    <scope>NUCLEOTIDE SEQUENCE</scope>
    <source>
        <strain evidence="2">MSA67</strain>
    </source>
</reference>
<evidence type="ECO:0000313" key="2">
    <source>
        <dbReference type="EMBL" id="MBJ3786843.1"/>
    </source>
</evidence>
<evidence type="ECO:0008006" key="4">
    <source>
        <dbReference type="Google" id="ProtNLM"/>
    </source>
</evidence>
<feature type="chain" id="PRO_5038129098" description="Outer membrane protein beta-barrel domain-containing protein" evidence="1">
    <location>
        <begin position="23"/>
        <end position="241"/>
    </location>
</feature>
<dbReference type="Proteomes" id="UP000602124">
    <property type="component" value="Unassembled WGS sequence"/>
</dbReference>
<protein>
    <recommendedName>
        <fullName evidence="4">Outer membrane protein beta-barrel domain-containing protein</fullName>
    </recommendedName>
</protein>
<comment type="caution">
    <text evidence="2">The sequence shown here is derived from an EMBL/GenBank/DDBJ whole genome shotgun (WGS) entry which is preliminary data.</text>
</comment>
<proteinExistence type="predicted"/>
<feature type="signal peptide" evidence="1">
    <location>
        <begin position="1"/>
        <end position="22"/>
    </location>
</feature>
<evidence type="ECO:0000313" key="3">
    <source>
        <dbReference type="Proteomes" id="UP000602124"/>
    </source>
</evidence>
<accession>A0A934MM17</accession>
<sequence length="241" mass="25105">MRSLFAAVLMAGASAIAAPALAADMFYPPVIEIPDVDAGLGGAFYLRGSVAMNGMWAHTSRHPDLNVDVPVTRGGSGLSLGVGVGYELGNGLRFDVTADTFSNDGMTGEVPTGTTLTAGPHSLNLRSTIVLANAYYDYYLSGDGPGKGTFVYGGAGVGFANNHYIYTTTPGTGAQDSVGHNLSPAAALMVGFGVDYGDLVADIGYRGIYVNSIRNEVAASTYEVNNSLAHEIRGTVRYRFN</sequence>
<keyword evidence="1" id="KW-0732">Signal</keyword>
<dbReference type="EMBL" id="JAEKMH010000005">
    <property type="protein sequence ID" value="MBJ3786843.1"/>
    <property type="molecule type" value="Genomic_DNA"/>
</dbReference>
<keyword evidence="3" id="KW-1185">Reference proteome</keyword>
<dbReference type="AlphaFoldDB" id="A0A934MM17"/>
<dbReference type="SUPFAM" id="SSF56925">
    <property type="entry name" value="OMPA-like"/>
    <property type="match status" value="1"/>
</dbReference>